<dbReference type="eggNOG" id="KOG2195">
    <property type="taxonomic scope" value="Eukaryota"/>
</dbReference>
<dbReference type="PhylomeDB" id="A7S0Z8"/>
<dbReference type="FunFam" id="3.40.630.10:FF:000101">
    <property type="entry name" value="N-acetylated alpha-linked acidic dipeptidase like 1"/>
    <property type="match status" value="1"/>
</dbReference>
<organism evidence="4 5">
    <name type="scientific">Nematostella vectensis</name>
    <name type="common">Starlet sea anemone</name>
    <dbReference type="NCBI Taxonomy" id="45351"/>
    <lineage>
        <taxon>Eukaryota</taxon>
        <taxon>Metazoa</taxon>
        <taxon>Cnidaria</taxon>
        <taxon>Anthozoa</taxon>
        <taxon>Hexacorallia</taxon>
        <taxon>Actiniaria</taxon>
        <taxon>Edwardsiidae</taxon>
        <taxon>Nematostella</taxon>
    </lineage>
</organism>
<dbReference type="EMBL" id="DS469562">
    <property type="protein sequence ID" value="EDO42629.1"/>
    <property type="molecule type" value="Genomic_DNA"/>
</dbReference>
<dbReference type="OMA" id="HVQHYGD"/>
<reference evidence="4 5" key="1">
    <citation type="journal article" date="2007" name="Science">
        <title>Sea anemone genome reveals ancestral eumetazoan gene repertoire and genomic organization.</title>
        <authorList>
            <person name="Putnam N.H."/>
            <person name="Srivastava M."/>
            <person name="Hellsten U."/>
            <person name="Dirks B."/>
            <person name="Chapman J."/>
            <person name="Salamov A."/>
            <person name="Terry A."/>
            <person name="Shapiro H."/>
            <person name="Lindquist E."/>
            <person name="Kapitonov V.V."/>
            <person name="Jurka J."/>
            <person name="Genikhovich G."/>
            <person name="Grigoriev I.V."/>
            <person name="Lucas S.M."/>
            <person name="Steele R.E."/>
            <person name="Finnerty J.R."/>
            <person name="Technau U."/>
            <person name="Martindale M.Q."/>
            <person name="Rokhsar D.S."/>
        </authorList>
    </citation>
    <scope>NUCLEOTIDE SEQUENCE [LARGE SCALE GENOMIC DNA]</scope>
    <source>
        <strain evidence="5">CH2 X CH6</strain>
    </source>
</reference>
<dbReference type="SUPFAM" id="SSF52025">
    <property type="entry name" value="PA domain"/>
    <property type="match status" value="1"/>
</dbReference>
<sequence length="558" mass="62280">MPLYLYRYFTRIPHSTASAENHQLAEYIQDKWQQYGVERVVLKKYDALVSVPEEPGYVTVRDSDGQVIFKSAGREKPLLPEENSTRVLPPYSAYSPSGEVTGTLVYAYRGRHKDFQDLEDIGVNVTGKIVIFQYSKSNRASQVLRAQKNGAVGVILYSDPSEVACEGLDKVYPLYNWMPSTGVTRGNIKTTHYSGDPLTPGRPAVDGMYRIPMDEIKQELPQIPVLPISYGDMTYLMGTLDGKVPDDSWRGGLPVDYGIQSRSNNTTTVTLSVKNNLSIKPIYNVIGEIRGVEEPGKDIYQYLVIVGCHRDAWVFGGTDGSSGTAALMEVARVLGELLKKGWRPRRTIVMASWGGEEMGTIGSTEWTEEHAKILSSRALAYINVDMSVDGNATFRAKSVPLMHKVIREAAKKVPGSRGTGTLYEDWVNASPSEESSALPLMERLAFSSDYISFYATQGVPSLDIRYTYDKVKTNTRNNPLYHTLHDTFDLMAAFIDPDFKLQQVTTRAWLQCILDLADSTIIPFGVTDYAVTIEKARDELVEEYGVQLEENKVTLGKY</sequence>
<name>A7S0Z8_NEMVE</name>
<evidence type="ECO:0000313" key="4">
    <source>
        <dbReference type="EMBL" id="EDO42629.1"/>
    </source>
</evidence>
<comment type="similarity">
    <text evidence="1">Belongs to the peptidase M28 family. M28B subfamily.</text>
</comment>
<feature type="domain" description="PA" evidence="2">
    <location>
        <begin position="100"/>
        <end position="189"/>
    </location>
</feature>
<dbReference type="GO" id="GO:0004180">
    <property type="term" value="F:carboxypeptidase activity"/>
    <property type="evidence" value="ECO:0000318"/>
    <property type="project" value="GO_Central"/>
</dbReference>
<gene>
    <name evidence="4" type="ORF">NEMVEDRAFT_v1g100342</name>
</gene>
<protein>
    <submittedName>
        <fullName evidence="4">Uncharacterized protein</fullName>
    </submittedName>
</protein>
<dbReference type="AlphaFoldDB" id="A7S0Z8"/>
<dbReference type="Pfam" id="PF02225">
    <property type="entry name" value="PA"/>
    <property type="match status" value="1"/>
</dbReference>
<evidence type="ECO:0000256" key="1">
    <source>
        <dbReference type="ARBA" id="ARBA00005634"/>
    </source>
</evidence>
<dbReference type="Gene3D" id="3.50.30.30">
    <property type="match status" value="1"/>
</dbReference>
<accession>A7S0Z8</accession>
<dbReference type="PANTHER" id="PTHR10404">
    <property type="entry name" value="N-ACETYLATED-ALPHA-LINKED ACIDIC DIPEPTIDASE"/>
    <property type="match status" value="1"/>
</dbReference>
<feature type="domain" description="Peptidase M28" evidence="3">
    <location>
        <begin position="284"/>
        <end position="489"/>
    </location>
</feature>
<dbReference type="HOGENOM" id="CLU_005688_3_1_1"/>
<dbReference type="PANTHER" id="PTHR10404:SF77">
    <property type="entry name" value="GLUTAMATE CARBOXYPEPTIDASE 2 HOMOLOG"/>
    <property type="match status" value="1"/>
</dbReference>
<dbReference type="InterPro" id="IPR003137">
    <property type="entry name" value="PA_domain"/>
</dbReference>
<dbReference type="InterPro" id="IPR046450">
    <property type="entry name" value="PA_dom_sf"/>
</dbReference>
<dbReference type="Gene3D" id="3.40.630.10">
    <property type="entry name" value="Zn peptidases"/>
    <property type="match status" value="1"/>
</dbReference>
<dbReference type="InterPro" id="IPR039373">
    <property type="entry name" value="Peptidase_M28B"/>
</dbReference>
<evidence type="ECO:0000259" key="2">
    <source>
        <dbReference type="Pfam" id="PF02225"/>
    </source>
</evidence>
<dbReference type="Proteomes" id="UP000001593">
    <property type="component" value="Unassembled WGS sequence"/>
</dbReference>
<proteinExistence type="inferred from homology"/>
<dbReference type="CDD" id="cd08022">
    <property type="entry name" value="M28_PSMA_like"/>
    <property type="match status" value="1"/>
</dbReference>
<dbReference type="FunFam" id="3.50.30.30:FF:000002">
    <property type="entry name" value="N-acetylated-alpha-linked acidic dipeptidase 2"/>
    <property type="match status" value="1"/>
</dbReference>
<dbReference type="CDD" id="cd02121">
    <property type="entry name" value="PA_GCPII_like"/>
    <property type="match status" value="1"/>
</dbReference>
<evidence type="ECO:0000313" key="5">
    <source>
        <dbReference type="Proteomes" id="UP000001593"/>
    </source>
</evidence>
<dbReference type="InterPro" id="IPR007484">
    <property type="entry name" value="Peptidase_M28"/>
</dbReference>
<dbReference type="Pfam" id="PF04389">
    <property type="entry name" value="Peptidase_M28"/>
    <property type="match status" value="1"/>
</dbReference>
<dbReference type="InParanoid" id="A7S0Z8"/>
<dbReference type="SUPFAM" id="SSF53187">
    <property type="entry name" value="Zn-dependent exopeptidases"/>
    <property type="match status" value="1"/>
</dbReference>
<evidence type="ECO:0000259" key="3">
    <source>
        <dbReference type="Pfam" id="PF04389"/>
    </source>
</evidence>
<keyword evidence="5" id="KW-1185">Reference proteome</keyword>